<evidence type="ECO:0000256" key="9">
    <source>
        <dbReference type="ARBA" id="ARBA00023180"/>
    </source>
</evidence>
<evidence type="ECO:0000256" key="1">
    <source>
        <dbReference type="ARBA" id="ARBA00004401"/>
    </source>
</evidence>
<evidence type="ECO:0000256" key="17">
    <source>
        <dbReference type="SAM" id="MobiDB-lite"/>
    </source>
</evidence>
<comment type="caution">
    <text evidence="20">The sequence shown here is derived from an EMBL/GenBank/DDBJ whole genome shotgun (WGS) entry which is preliminary data.</text>
</comment>
<evidence type="ECO:0000256" key="18">
    <source>
        <dbReference type="SAM" id="Phobius"/>
    </source>
</evidence>
<dbReference type="InterPro" id="IPR001547">
    <property type="entry name" value="Glyco_hydro_5"/>
</dbReference>
<organism evidence="20 21">
    <name type="scientific">Paraglomus occultum</name>
    <dbReference type="NCBI Taxonomy" id="144539"/>
    <lineage>
        <taxon>Eukaryota</taxon>
        <taxon>Fungi</taxon>
        <taxon>Fungi incertae sedis</taxon>
        <taxon>Mucoromycota</taxon>
        <taxon>Glomeromycotina</taxon>
        <taxon>Glomeromycetes</taxon>
        <taxon>Paraglomerales</taxon>
        <taxon>Paraglomeraceae</taxon>
        <taxon>Paraglomus</taxon>
    </lineage>
</organism>
<keyword evidence="5 16" id="KW-0378">Hydrolase</keyword>
<evidence type="ECO:0000256" key="6">
    <source>
        <dbReference type="ARBA" id="ARBA00022968"/>
    </source>
</evidence>
<comment type="subcellular location">
    <subcellularLocation>
        <location evidence="1">Cell membrane</location>
        <topology evidence="1">Single-pass type II membrane protein</topology>
    </subcellularLocation>
</comment>
<comment type="function">
    <text evidence="13">Glucosidase involved in the degradation of cellulosic biomass. Active on lichenan.</text>
</comment>
<dbReference type="GO" id="GO:0009251">
    <property type="term" value="P:glucan catabolic process"/>
    <property type="evidence" value="ECO:0007669"/>
    <property type="project" value="TreeGrafter"/>
</dbReference>
<dbReference type="PANTHER" id="PTHR31297">
    <property type="entry name" value="GLUCAN ENDO-1,6-BETA-GLUCOSIDASE B"/>
    <property type="match status" value="1"/>
</dbReference>
<keyword evidence="4 18" id="KW-0812">Transmembrane</keyword>
<evidence type="ECO:0000256" key="10">
    <source>
        <dbReference type="ARBA" id="ARBA00023295"/>
    </source>
</evidence>
<comment type="catalytic activity">
    <reaction evidence="12">
        <text>Successive hydrolysis of beta-D-glucose units from the non-reducing ends of (1-&gt;3)-beta-D-glucans, releasing alpha-glucose.</text>
        <dbReference type="EC" id="3.2.1.58"/>
    </reaction>
</comment>
<dbReference type="GO" id="GO:0005886">
    <property type="term" value="C:plasma membrane"/>
    <property type="evidence" value="ECO:0007669"/>
    <property type="project" value="UniProtKB-SubCell"/>
</dbReference>
<evidence type="ECO:0000256" key="4">
    <source>
        <dbReference type="ARBA" id="ARBA00022692"/>
    </source>
</evidence>
<evidence type="ECO:0000256" key="5">
    <source>
        <dbReference type="ARBA" id="ARBA00022801"/>
    </source>
</evidence>
<dbReference type="SUPFAM" id="SSF51445">
    <property type="entry name" value="(Trans)glycosidases"/>
    <property type="match status" value="1"/>
</dbReference>
<feature type="region of interest" description="Disordered" evidence="17">
    <location>
        <begin position="60"/>
        <end position="105"/>
    </location>
</feature>
<keyword evidence="9" id="KW-0325">Glycoprotein</keyword>
<evidence type="ECO:0000256" key="16">
    <source>
        <dbReference type="RuleBase" id="RU361153"/>
    </source>
</evidence>
<sequence>MPYNSFDQSSGIGLTSNGEKLKSNRRHLWKIVLVALVLIVAGGASVYFFVIKNKPQNANVVTDDQSNDNPSSSSNSTSPSQNSTDPNNGQNLFDDSHAPNNYTPPIDQPFPYGKQAIRGVNLGGWLVLEPFITPSLFTTPGVIDEWTLCASLGPTKAKDVMDNHYSTFYTEDDFKQIASYGLNFVRIPVGYWAVDIVAGEPYVPDLSWTYLLKGINWARKYGLRVLLDLHAVPGSQNGWNHSGKQGTIDWLSGPDGPANAQRSLLIIQKLATFFSDPKYMHVVPFFGALNEPRINFGGLQQNAVQNWYLQAYKTIRNTNVTEDWRPWIVFHDGFVGFNTWTGLKGLDRVILDTHSYIAFDPNLSKLPPTSQIVFPCAKWGPLLQTANQVVPFAITGEWSVSTNDCATFLNGVDGKPSYEGSCPTCTCTGALDYKNYSAQTKDFMKQFFLAQVDAFEMGGGWFFWTWKTENHVNPTWDYQLGVEQGWIPQDLQNRQVTCAGLKAQYPDAFASLA</sequence>
<dbReference type="AlphaFoldDB" id="A0A9N9A6I4"/>
<keyword evidence="6" id="KW-0735">Signal-anchor</keyword>
<dbReference type="EC" id="3.2.1.58" evidence="14"/>
<dbReference type="EMBL" id="CAJVPJ010000379">
    <property type="protein sequence ID" value="CAG8518244.1"/>
    <property type="molecule type" value="Genomic_DNA"/>
</dbReference>
<feature type="compositionally biased region" description="Polar residues" evidence="17">
    <location>
        <begin position="89"/>
        <end position="103"/>
    </location>
</feature>
<accession>A0A9N9A6I4</accession>
<dbReference type="Pfam" id="PF00150">
    <property type="entry name" value="Cellulase"/>
    <property type="match status" value="1"/>
</dbReference>
<evidence type="ECO:0000256" key="12">
    <source>
        <dbReference type="ARBA" id="ARBA00036824"/>
    </source>
</evidence>
<reference evidence="20" key="1">
    <citation type="submission" date="2021-06" db="EMBL/GenBank/DDBJ databases">
        <authorList>
            <person name="Kallberg Y."/>
            <person name="Tangrot J."/>
            <person name="Rosling A."/>
        </authorList>
    </citation>
    <scope>NUCLEOTIDE SEQUENCE</scope>
    <source>
        <strain evidence="20">IA702</strain>
    </source>
</reference>
<evidence type="ECO:0000256" key="8">
    <source>
        <dbReference type="ARBA" id="ARBA00023136"/>
    </source>
</evidence>
<dbReference type="GO" id="GO:0009986">
    <property type="term" value="C:cell surface"/>
    <property type="evidence" value="ECO:0007669"/>
    <property type="project" value="TreeGrafter"/>
</dbReference>
<dbReference type="OrthoDB" id="62120at2759"/>
<feature type="transmembrane region" description="Helical" evidence="18">
    <location>
        <begin position="28"/>
        <end position="50"/>
    </location>
</feature>
<dbReference type="GO" id="GO:0071555">
    <property type="term" value="P:cell wall organization"/>
    <property type="evidence" value="ECO:0007669"/>
    <property type="project" value="UniProtKB-KW"/>
</dbReference>
<keyword evidence="3" id="KW-1003">Cell membrane</keyword>
<evidence type="ECO:0000313" key="20">
    <source>
        <dbReference type="EMBL" id="CAG8518244.1"/>
    </source>
</evidence>
<evidence type="ECO:0000256" key="13">
    <source>
        <dbReference type="ARBA" id="ARBA00037126"/>
    </source>
</evidence>
<name>A0A9N9A6I4_9GLOM</name>
<comment type="similarity">
    <text evidence="2 16">Belongs to the glycosyl hydrolase 5 (cellulase A) family.</text>
</comment>
<dbReference type="Proteomes" id="UP000789572">
    <property type="component" value="Unassembled WGS sequence"/>
</dbReference>
<protein>
    <recommendedName>
        <fullName evidence="14">glucan 1,3-beta-glucosidase</fullName>
        <ecNumber evidence="14">3.2.1.58</ecNumber>
    </recommendedName>
    <alternativeName>
        <fullName evidence="15">Exo-1,3-beta-glucanase D</fullName>
    </alternativeName>
</protein>
<gene>
    <name evidence="20" type="ORF">POCULU_LOCUS3433</name>
</gene>
<dbReference type="PANTHER" id="PTHR31297:SF34">
    <property type="entry name" value="GLUCAN 1,3-BETA-GLUCOSIDASE 2"/>
    <property type="match status" value="1"/>
</dbReference>
<feature type="compositionally biased region" description="Low complexity" evidence="17">
    <location>
        <begin position="62"/>
        <end position="88"/>
    </location>
</feature>
<dbReference type="GO" id="GO:0004338">
    <property type="term" value="F:glucan exo-1,3-beta-glucosidase activity"/>
    <property type="evidence" value="ECO:0007669"/>
    <property type="project" value="UniProtKB-EC"/>
</dbReference>
<evidence type="ECO:0000256" key="15">
    <source>
        <dbReference type="ARBA" id="ARBA00041260"/>
    </source>
</evidence>
<keyword evidence="8 18" id="KW-0472">Membrane</keyword>
<keyword evidence="7 18" id="KW-1133">Transmembrane helix</keyword>
<proteinExistence type="inferred from homology"/>
<evidence type="ECO:0000256" key="3">
    <source>
        <dbReference type="ARBA" id="ARBA00022475"/>
    </source>
</evidence>
<evidence type="ECO:0000256" key="14">
    <source>
        <dbReference type="ARBA" id="ARBA00038929"/>
    </source>
</evidence>
<dbReference type="GO" id="GO:0005576">
    <property type="term" value="C:extracellular region"/>
    <property type="evidence" value="ECO:0007669"/>
    <property type="project" value="TreeGrafter"/>
</dbReference>
<dbReference type="FunFam" id="3.20.20.80:FF:000033">
    <property type="entry name" value="Glucan 1,3-beta-glucosidase A"/>
    <property type="match status" value="1"/>
</dbReference>
<dbReference type="InterPro" id="IPR050386">
    <property type="entry name" value="Glycosyl_hydrolase_5"/>
</dbReference>
<evidence type="ECO:0000256" key="11">
    <source>
        <dbReference type="ARBA" id="ARBA00023316"/>
    </source>
</evidence>
<evidence type="ECO:0000256" key="2">
    <source>
        <dbReference type="ARBA" id="ARBA00005641"/>
    </source>
</evidence>
<dbReference type="Gene3D" id="3.20.20.80">
    <property type="entry name" value="Glycosidases"/>
    <property type="match status" value="1"/>
</dbReference>
<feature type="domain" description="Glycoside hydrolase family 5" evidence="19">
    <location>
        <begin position="165"/>
        <end position="362"/>
    </location>
</feature>
<keyword evidence="21" id="KW-1185">Reference proteome</keyword>
<keyword evidence="11" id="KW-0961">Cell wall biogenesis/degradation</keyword>
<evidence type="ECO:0000313" key="21">
    <source>
        <dbReference type="Proteomes" id="UP000789572"/>
    </source>
</evidence>
<keyword evidence="10 16" id="KW-0326">Glycosidase</keyword>
<evidence type="ECO:0000259" key="19">
    <source>
        <dbReference type="Pfam" id="PF00150"/>
    </source>
</evidence>
<dbReference type="InterPro" id="IPR017853">
    <property type="entry name" value="GH"/>
</dbReference>
<evidence type="ECO:0000256" key="7">
    <source>
        <dbReference type="ARBA" id="ARBA00022989"/>
    </source>
</evidence>